<dbReference type="OrthoDB" id="9787365at2"/>
<evidence type="ECO:0000259" key="9">
    <source>
        <dbReference type="PROSITE" id="PS51671"/>
    </source>
</evidence>
<dbReference type="CDD" id="cd04878">
    <property type="entry name" value="ACT_AHAS"/>
    <property type="match status" value="1"/>
</dbReference>
<dbReference type="InterPro" id="IPR002912">
    <property type="entry name" value="ACT_dom"/>
</dbReference>
<evidence type="ECO:0000256" key="5">
    <source>
        <dbReference type="ARBA" id="ARBA00022605"/>
    </source>
</evidence>
<comment type="pathway">
    <text evidence="1 8">Amino-acid biosynthesis; L-isoleucine biosynthesis; L-isoleucine from 2-oxobutanoate: step 1/4.</text>
</comment>
<keyword evidence="6 8" id="KW-0100">Branched-chain amino acid biosynthesis</keyword>
<proteinExistence type="inferred from homology"/>
<dbReference type="Proteomes" id="UP000288096">
    <property type="component" value="Unassembled WGS sequence"/>
</dbReference>
<dbReference type="InterPro" id="IPR045865">
    <property type="entry name" value="ACT-like_dom_sf"/>
</dbReference>
<evidence type="ECO:0000256" key="6">
    <source>
        <dbReference type="ARBA" id="ARBA00023304"/>
    </source>
</evidence>
<evidence type="ECO:0000256" key="8">
    <source>
        <dbReference type="RuleBase" id="RU368092"/>
    </source>
</evidence>
<dbReference type="InterPro" id="IPR039557">
    <property type="entry name" value="AHAS_ACT"/>
</dbReference>
<dbReference type="UniPathway" id="UPA00049">
    <property type="reaction ID" value="UER00059"/>
</dbReference>
<evidence type="ECO:0000256" key="2">
    <source>
        <dbReference type="ARBA" id="ARBA00005025"/>
    </source>
</evidence>
<dbReference type="Gene3D" id="3.30.70.1150">
    <property type="entry name" value="ACT-like. Chain A, domain 2"/>
    <property type="match status" value="1"/>
</dbReference>
<comment type="similarity">
    <text evidence="3 8">Belongs to the acetolactate synthase small subunit family.</text>
</comment>
<reference evidence="11" key="1">
    <citation type="submission" date="2017-11" db="EMBL/GenBank/DDBJ databases">
        <authorList>
            <person name="Watanabe M."/>
            <person name="Kojima H."/>
        </authorList>
    </citation>
    <scope>NUCLEOTIDE SEQUENCE [LARGE SCALE GENOMIC DNA]</scope>
    <source>
        <strain evidence="11">Tokyo 01</strain>
    </source>
</reference>
<evidence type="ECO:0000256" key="7">
    <source>
        <dbReference type="ARBA" id="ARBA00048670"/>
    </source>
</evidence>
<keyword evidence="11" id="KW-1185">Reference proteome</keyword>
<dbReference type="Pfam" id="PF10369">
    <property type="entry name" value="ALS_ss_C"/>
    <property type="match status" value="1"/>
</dbReference>
<gene>
    <name evidence="10" type="ORF">DENIS_0962</name>
</gene>
<evidence type="ECO:0000313" key="11">
    <source>
        <dbReference type="Proteomes" id="UP000288096"/>
    </source>
</evidence>
<name>A0A401FSU8_9BACT</name>
<protein>
    <recommendedName>
        <fullName evidence="8">Acetolactate synthase small subunit</fullName>
        <shortName evidence="8">AHAS</shortName>
        <shortName evidence="8">ALS</shortName>
        <ecNumber evidence="8">2.2.1.6</ecNumber>
    </recommendedName>
    <alternativeName>
        <fullName evidence="8">Acetohydroxy-acid synthase small subunit</fullName>
    </alternativeName>
</protein>
<feature type="domain" description="ACT" evidence="9">
    <location>
        <begin position="7"/>
        <end position="81"/>
    </location>
</feature>
<keyword evidence="8" id="KW-0808">Transferase</keyword>
<dbReference type="EC" id="2.2.1.6" evidence="8"/>
<comment type="caution">
    <text evidence="10">The sequence shown here is derived from an EMBL/GenBank/DDBJ whole genome shotgun (WGS) entry which is preliminary data.</text>
</comment>
<dbReference type="Gene3D" id="3.30.70.260">
    <property type="match status" value="1"/>
</dbReference>
<dbReference type="NCBIfam" id="TIGR00119">
    <property type="entry name" value="acolac_sm"/>
    <property type="match status" value="1"/>
</dbReference>
<evidence type="ECO:0000256" key="4">
    <source>
        <dbReference type="ARBA" id="ARBA00011744"/>
    </source>
</evidence>
<dbReference type="RefSeq" id="WP_124327479.1">
    <property type="nucleotide sequence ID" value="NZ_BEXT01000001.1"/>
</dbReference>
<dbReference type="InterPro" id="IPR019455">
    <property type="entry name" value="Acetolactate_synth_ssu_C"/>
</dbReference>
<dbReference type="EMBL" id="BEXT01000001">
    <property type="protein sequence ID" value="GBC60020.1"/>
    <property type="molecule type" value="Genomic_DNA"/>
</dbReference>
<comment type="subunit">
    <text evidence="4 8">Dimer of large and small chains.</text>
</comment>
<dbReference type="Pfam" id="PF22629">
    <property type="entry name" value="ACT_AHAS_ss"/>
    <property type="match status" value="1"/>
</dbReference>
<dbReference type="InterPro" id="IPR004789">
    <property type="entry name" value="Acetalactate_synth_ssu"/>
</dbReference>
<evidence type="ECO:0000313" key="10">
    <source>
        <dbReference type="EMBL" id="GBC60020.1"/>
    </source>
</evidence>
<organism evidence="10 11">
    <name type="scientific">Desulfonema ishimotonii</name>
    <dbReference type="NCBI Taxonomy" id="45657"/>
    <lineage>
        <taxon>Bacteria</taxon>
        <taxon>Pseudomonadati</taxon>
        <taxon>Thermodesulfobacteriota</taxon>
        <taxon>Desulfobacteria</taxon>
        <taxon>Desulfobacterales</taxon>
        <taxon>Desulfococcaceae</taxon>
        <taxon>Desulfonema</taxon>
    </lineage>
</organism>
<dbReference type="InterPro" id="IPR054480">
    <property type="entry name" value="AHAS_small-like_ACT"/>
</dbReference>
<dbReference type="PANTHER" id="PTHR30239:SF0">
    <property type="entry name" value="ACETOLACTATE SYNTHASE SMALL SUBUNIT 1, CHLOROPLASTIC"/>
    <property type="match status" value="1"/>
</dbReference>
<dbReference type="SUPFAM" id="SSF55021">
    <property type="entry name" value="ACT-like"/>
    <property type="match status" value="2"/>
</dbReference>
<dbReference type="InterPro" id="IPR027271">
    <property type="entry name" value="Acetolactate_synth/TF_NikR_C"/>
</dbReference>
<sequence>MTEEKHVLSILVENQPGVLSRISGLFSGRGFNIESLCVAATIDPNVSRLTIVTKANQPIVEQIKKQLNKLINVIKVHELTGSKYVHREMALIKVHAKKDNRAEILRIVDIFRCKVVDVGPEHYTVEVTGDEGKMEAILSLLKPLGIKEIAKTGTIALFREPK</sequence>
<dbReference type="AlphaFoldDB" id="A0A401FSU8"/>
<comment type="function">
    <text evidence="8">Catalyzes the conversion of 2 pyruvate molecules into acetolactate in the first common step of the biosynthetic pathway of the branched-amino acids such as leucine, isoleucine, and valine.</text>
</comment>
<dbReference type="GO" id="GO:0003984">
    <property type="term" value="F:acetolactate synthase activity"/>
    <property type="evidence" value="ECO:0007669"/>
    <property type="project" value="UniProtKB-UniRule"/>
</dbReference>
<dbReference type="UniPathway" id="UPA00047">
    <property type="reaction ID" value="UER00055"/>
</dbReference>
<evidence type="ECO:0000256" key="3">
    <source>
        <dbReference type="ARBA" id="ARBA00006341"/>
    </source>
</evidence>
<dbReference type="FunFam" id="3.30.70.260:FF:000001">
    <property type="entry name" value="Acetolactate synthase, small subunit"/>
    <property type="match status" value="1"/>
</dbReference>
<dbReference type="PROSITE" id="PS51671">
    <property type="entry name" value="ACT"/>
    <property type="match status" value="1"/>
</dbReference>
<dbReference type="PANTHER" id="PTHR30239">
    <property type="entry name" value="ACETOLACTATE SYNTHASE SMALL SUBUNIT"/>
    <property type="match status" value="1"/>
</dbReference>
<evidence type="ECO:0000256" key="1">
    <source>
        <dbReference type="ARBA" id="ARBA00004974"/>
    </source>
</evidence>
<dbReference type="GO" id="GO:1990610">
    <property type="term" value="F:acetolactate synthase regulator activity"/>
    <property type="evidence" value="ECO:0007669"/>
    <property type="project" value="UniProtKB-UniRule"/>
</dbReference>
<dbReference type="FunFam" id="3.30.70.1150:FF:000001">
    <property type="entry name" value="Acetolactate synthase small subunit"/>
    <property type="match status" value="1"/>
</dbReference>
<keyword evidence="5 8" id="KW-0028">Amino-acid biosynthesis</keyword>
<dbReference type="NCBIfam" id="NF008864">
    <property type="entry name" value="PRK11895.1"/>
    <property type="match status" value="1"/>
</dbReference>
<dbReference type="GO" id="GO:0005829">
    <property type="term" value="C:cytosol"/>
    <property type="evidence" value="ECO:0007669"/>
    <property type="project" value="TreeGrafter"/>
</dbReference>
<comment type="catalytic activity">
    <reaction evidence="7 8">
        <text>2 pyruvate + H(+) = (2S)-2-acetolactate + CO2</text>
        <dbReference type="Rhea" id="RHEA:25249"/>
        <dbReference type="ChEBI" id="CHEBI:15361"/>
        <dbReference type="ChEBI" id="CHEBI:15378"/>
        <dbReference type="ChEBI" id="CHEBI:16526"/>
        <dbReference type="ChEBI" id="CHEBI:58476"/>
        <dbReference type="EC" id="2.2.1.6"/>
    </reaction>
</comment>
<dbReference type="GO" id="GO:0009097">
    <property type="term" value="P:isoleucine biosynthetic process"/>
    <property type="evidence" value="ECO:0007669"/>
    <property type="project" value="UniProtKB-UniRule"/>
</dbReference>
<dbReference type="GO" id="GO:0009099">
    <property type="term" value="P:L-valine biosynthetic process"/>
    <property type="evidence" value="ECO:0007669"/>
    <property type="project" value="UniProtKB-UniRule"/>
</dbReference>
<reference evidence="11" key="2">
    <citation type="submission" date="2019-01" db="EMBL/GenBank/DDBJ databases">
        <title>Genome sequence of Desulfonema ishimotonii strain Tokyo 01.</title>
        <authorList>
            <person name="Fukui M."/>
        </authorList>
    </citation>
    <scope>NUCLEOTIDE SEQUENCE [LARGE SCALE GENOMIC DNA]</scope>
    <source>
        <strain evidence="11">Tokyo 01</strain>
    </source>
</reference>
<accession>A0A401FSU8</accession>
<comment type="pathway">
    <text evidence="2 8">Amino-acid biosynthesis; L-valine biosynthesis; L-valine from pyruvate: step 1/4.</text>
</comment>